<organism evidence="1 2">
    <name type="scientific">Trichinella nelsoni</name>
    <dbReference type="NCBI Taxonomy" id="6336"/>
    <lineage>
        <taxon>Eukaryota</taxon>
        <taxon>Metazoa</taxon>
        <taxon>Ecdysozoa</taxon>
        <taxon>Nematoda</taxon>
        <taxon>Enoplea</taxon>
        <taxon>Dorylaimia</taxon>
        <taxon>Trichinellida</taxon>
        <taxon>Trichinellidae</taxon>
        <taxon>Trichinella</taxon>
    </lineage>
</organism>
<dbReference type="EMBL" id="JYDL01000017">
    <property type="protein sequence ID" value="KRX24537.1"/>
    <property type="molecule type" value="Genomic_DNA"/>
</dbReference>
<proteinExistence type="predicted"/>
<gene>
    <name evidence="1" type="ORF">T07_13850</name>
</gene>
<keyword evidence="2" id="KW-1185">Reference proteome</keyword>
<evidence type="ECO:0000313" key="1">
    <source>
        <dbReference type="EMBL" id="KRX24537.1"/>
    </source>
</evidence>
<reference evidence="1 2" key="1">
    <citation type="submission" date="2015-01" db="EMBL/GenBank/DDBJ databases">
        <title>Evolution of Trichinella species and genotypes.</title>
        <authorList>
            <person name="Korhonen P.K."/>
            <person name="Edoardo P."/>
            <person name="Giuseppe L.R."/>
            <person name="Gasser R.B."/>
        </authorList>
    </citation>
    <scope>NUCLEOTIDE SEQUENCE [LARGE SCALE GENOMIC DNA]</scope>
    <source>
        <strain evidence="1">ISS37</strain>
    </source>
</reference>
<sequence length="73" mass="7877">MSGNGSSQTDQGILNGYYEGNKCEMTASMPIVKKFPKSILVARDVKARSDPGKADNLQTSVDFVHVQTESQGI</sequence>
<comment type="caution">
    <text evidence="1">The sequence shown here is derived from an EMBL/GenBank/DDBJ whole genome shotgun (WGS) entry which is preliminary data.</text>
</comment>
<dbReference type="AlphaFoldDB" id="A0A0V0SCQ2"/>
<evidence type="ECO:0000313" key="2">
    <source>
        <dbReference type="Proteomes" id="UP000054630"/>
    </source>
</evidence>
<protein>
    <submittedName>
        <fullName evidence="1">Uncharacterized protein</fullName>
    </submittedName>
</protein>
<name>A0A0V0SCQ2_9BILA</name>
<dbReference type="Proteomes" id="UP000054630">
    <property type="component" value="Unassembled WGS sequence"/>
</dbReference>
<accession>A0A0V0SCQ2</accession>